<keyword evidence="2" id="KW-0479">Metal-binding</keyword>
<evidence type="ECO:0000256" key="4">
    <source>
        <dbReference type="ARBA" id="ARBA00022833"/>
    </source>
</evidence>
<reference evidence="6" key="2">
    <citation type="submission" date="2022-01" db="EMBL/GenBank/DDBJ databases">
        <authorList>
            <person name="Yamashiro T."/>
            <person name="Shiraishi A."/>
            <person name="Satake H."/>
            <person name="Nakayama K."/>
        </authorList>
    </citation>
    <scope>NUCLEOTIDE SEQUENCE</scope>
</reference>
<proteinExistence type="inferred from homology"/>
<reference evidence="6" key="1">
    <citation type="journal article" date="2022" name="Int. J. Mol. Sci.">
        <title>Draft Genome of Tanacetum Coccineum: Genomic Comparison of Closely Related Tanacetum-Family Plants.</title>
        <authorList>
            <person name="Yamashiro T."/>
            <person name="Shiraishi A."/>
            <person name="Nakayama K."/>
            <person name="Satake H."/>
        </authorList>
    </citation>
    <scope>NUCLEOTIDE SEQUENCE</scope>
</reference>
<protein>
    <submittedName>
        <fullName evidence="6">NAC domain-containing protein 72-like protein</fullName>
    </submittedName>
</protein>
<dbReference type="InterPro" id="IPR018121">
    <property type="entry name" value="7-in-absentia-prot_TRAF-dom"/>
</dbReference>
<keyword evidence="4" id="KW-0862">Zinc</keyword>
<evidence type="ECO:0000256" key="3">
    <source>
        <dbReference type="ARBA" id="ARBA00022771"/>
    </source>
</evidence>
<sequence length="290" mass="33092">MGCQVVNNVPNLCGTFGYFSRVELIDASVGIAYPFVFPYLDSEVSWMLKVVNWDVHQLCIYFNGSFLVGSNPSFLESLDQDIDKNNFLVPCSVAFAQHMGLEADAAKMKYSFEIGRAERRITLQGVPCTIRKTLAKVCKQLDAFVVPRKLLLSYMDENHVLQINARSWLEETKSDEDASVETIIFRGQDRYFPIESQVKSISVNERCLVLLTSSLTWEQDVAGQRRPLKMLLPTWLRTMVLMVKRNLGEHLIRRFAGRGNEPDPRDVKIASLKQRIQELEFSQLEQDSSA</sequence>
<name>A0ABQ5H604_9ASTR</name>
<dbReference type="EMBL" id="BQNB010019244">
    <property type="protein sequence ID" value="GJT83236.1"/>
    <property type="molecule type" value="Genomic_DNA"/>
</dbReference>
<evidence type="ECO:0000313" key="7">
    <source>
        <dbReference type="Proteomes" id="UP001151760"/>
    </source>
</evidence>
<dbReference type="Proteomes" id="UP001151760">
    <property type="component" value="Unassembled WGS sequence"/>
</dbReference>
<comment type="caution">
    <text evidence="6">The sequence shown here is derived from an EMBL/GenBank/DDBJ whole genome shotgun (WGS) entry which is preliminary data.</text>
</comment>
<accession>A0ABQ5H604</accession>
<keyword evidence="3" id="KW-0863">Zinc-finger</keyword>
<evidence type="ECO:0000256" key="2">
    <source>
        <dbReference type="ARBA" id="ARBA00022723"/>
    </source>
</evidence>
<evidence type="ECO:0000313" key="6">
    <source>
        <dbReference type="EMBL" id="GJT83236.1"/>
    </source>
</evidence>
<evidence type="ECO:0000259" key="5">
    <source>
        <dbReference type="Pfam" id="PF03145"/>
    </source>
</evidence>
<keyword evidence="7" id="KW-1185">Reference proteome</keyword>
<organism evidence="6 7">
    <name type="scientific">Tanacetum coccineum</name>
    <dbReference type="NCBI Taxonomy" id="301880"/>
    <lineage>
        <taxon>Eukaryota</taxon>
        <taxon>Viridiplantae</taxon>
        <taxon>Streptophyta</taxon>
        <taxon>Embryophyta</taxon>
        <taxon>Tracheophyta</taxon>
        <taxon>Spermatophyta</taxon>
        <taxon>Magnoliopsida</taxon>
        <taxon>eudicotyledons</taxon>
        <taxon>Gunneridae</taxon>
        <taxon>Pentapetalae</taxon>
        <taxon>asterids</taxon>
        <taxon>campanulids</taxon>
        <taxon>Asterales</taxon>
        <taxon>Asteraceae</taxon>
        <taxon>Asteroideae</taxon>
        <taxon>Anthemideae</taxon>
        <taxon>Anthemidinae</taxon>
        <taxon>Tanacetum</taxon>
    </lineage>
</organism>
<evidence type="ECO:0000256" key="1">
    <source>
        <dbReference type="ARBA" id="ARBA00009119"/>
    </source>
</evidence>
<dbReference type="Pfam" id="PF03145">
    <property type="entry name" value="Sina_TRAF"/>
    <property type="match status" value="1"/>
</dbReference>
<feature type="domain" description="Seven-in-absentia protein TRAF-like" evidence="5">
    <location>
        <begin position="92"/>
        <end position="164"/>
    </location>
</feature>
<dbReference type="InterPro" id="IPR008974">
    <property type="entry name" value="TRAF-like"/>
</dbReference>
<comment type="similarity">
    <text evidence="1">Belongs to the SINA (Seven in absentia) family.</text>
</comment>
<gene>
    <name evidence="6" type="ORF">Tco_1057578</name>
</gene>
<dbReference type="Gene3D" id="2.60.210.10">
    <property type="entry name" value="Apoptosis, Tumor Necrosis Factor Receptor Associated Protein 2, Chain A"/>
    <property type="match status" value="1"/>
</dbReference>